<dbReference type="GO" id="GO:0012505">
    <property type="term" value="C:endomembrane system"/>
    <property type="evidence" value="ECO:0007669"/>
    <property type="project" value="UniProtKB-SubCell"/>
</dbReference>
<keyword evidence="6" id="KW-0378">Hydrolase</keyword>
<keyword evidence="5" id="KW-0064">Aspartyl protease</keyword>
<comment type="similarity">
    <text evidence="1">Belongs to the peptidase A1 family.</text>
</comment>
<dbReference type="PANTHER" id="PTHR13683">
    <property type="entry name" value="ASPARTYL PROTEASES"/>
    <property type="match status" value="1"/>
</dbReference>
<evidence type="ECO:0000256" key="3">
    <source>
        <dbReference type="ARBA" id="ARBA00022692"/>
    </source>
</evidence>
<dbReference type="InterPro" id="IPR021109">
    <property type="entry name" value="Peptidase_aspartic_dom_sf"/>
</dbReference>
<keyword evidence="9" id="KW-0325">Glycoprotein</keyword>
<dbReference type="AlphaFoldDB" id="A0A7N0URG2"/>
<comment type="subcellular location">
    <subcellularLocation>
        <location evidence="10">Endomembrane system</location>
        <topology evidence="10">Single-pass type I membrane protein</topology>
    </subcellularLocation>
</comment>
<dbReference type="SUPFAM" id="SSF50630">
    <property type="entry name" value="Acid proteases"/>
    <property type="match status" value="1"/>
</dbReference>
<evidence type="ECO:0000256" key="4">
    <source>
        <dbReference type="ARBA" id="ARBA00022729"/>
    </source>
</evidence>
<sequence>MRREPILAASRNPWILKHDALGTRMKVLIILMTLISGGMAAGSRPHKEEKFSDVIKFPLFGSEDLSLKGLFFTKIRLGSPPQELNVLVDTGSDLFWVNCPSYEEKNLSKLYKWEESVTSSPVNCSKEPCSFDMNYNDRGSISGFYVRDVLHYDTFLRNSFSNMSTSVKFGCSTRRNAVLNDHPEVEGIMGLGPRKMSLISQLSSLTVAPPVFTHCLASRGDGFLLLGQVLDADFTYTPIISKYRYEVALESITINGDQLPVDPRVFSVTRLDSAAKRSLLEAETYDLLLKAVSVSVNQSWYLGPRGLPCYQVSASETFPDVHFDFHGGASLTLKPANYLIQNIYDGKGGWCFGFLSKKNATILGAPALSDKLVVYDLNLGRIGWADRDCSKPVNVTLTYDVLGPEPAASCARHMGTTSAFIATAAMVFIVFHSFLF</sequence>
<evidence type="ECO:0000256" key="2">
    <source>
        <dbReference type="ARBA" id="ARBA00022670"/>
    </source>
</evidence>
<organism evidence="14 15">
    <name type="scientific">Kalanchoe fedtschenkoi</name>
    <name type="common">Lavender scallops</name>
    <name type="synonym">South American air plant</name>
    <dbReference type="NCBI Taxonomy" id="63787"/>
    <lineage>
        <taxon>Eukaryota</taxon>
        <taxon>Viridiplantae</taxon>
        <taxon>Streptophyta</taxon>
        <taxon>Embryophyta</taxon>
        <taxon>Tracheophyta</taxon>
        <taxon>Spermatophyta</taxon>
        <taxon>Magnoliopsida</taxon>
        <taxon>eudicotyledons</taxon>
        <taxon>Gunneridae</taxon>
        <taxon>Pentapetalae</taxon>
        <taxon>Saxifragales</taxon>
        <taxon>Crassulaceae</taxon>
        <taxon>Kalanchoe</taxon>
    </lineage>
</organism>
<accession>A0A7N0URG2</accession>
<dbReference type="CDD" id="cd05476">
    <property type="entry name" value="pepsin_A_like_plant"/>
    <property type="match status" value="1"/>
</dbReference>
<dbReference type="GO" id="GO:0006508">
    <property type="term" value="P:proteolysis"/>
    <property type="evidence" value="ECO:0007669"/>
    <property type="project" value="UniProtKB-KW"/>
</dbReference>
<dbReference type="InterPro" id="IPR032861">
    <property type="entry name" value="TAXi_N"/>
</dbReference>
<dbReference type="EnsemblPlants" id="Kaladp0081s0299.3.v1.1">
    <property type="protein sequence ID" value="Kaladp0081s0299.3.v1.1"/>
    <property type="gene ID" value="Kaladp0081s0299.v1.1"/>
</dbReference>
<keyword evidence="2" id="KW-0645">Protease</keyword>
<keyword evidence="4" id="KW-0732">Signal</keyword>
<dbReference type="EnsemblPlants" id="Kaladp0081s0299.1.v1.1">
    <property type="protein sequence ID" value="Kaladp0081s0299.1.v1.1"/>
    <property type="gene ID" value="Kaladp0081s0299.v1.1"/>
</dbReference>
<dbReference type="Pfam" id="PF14543">
    <property type="entry name" value="TAXi_N"/>
    <property type="match status" value="1"/>
</dbReference>
<dbReference type="Gene3D" id="2.40.70.10">
    <property type="entry name" value="Acid Proteases"/>
    <property type="match status" value="2"/>
</dbReference>
<dbReference type="PROSITE" id="PS00141">
    <property type="entry name" value="ASP_PROTEASE"/>
    <property type="match status" value="1"/>
</dbReference>
<feature type="transmembrane region" description="Helical" evidence="12">
    <location>
        <begin position="414"/>
        <end position="435"/>
    </location>
</feature>
<dbReference type="Gramene" id="Kaladp0081s0299.3.v1.1">
    <property type="protein sequence ID" value="Kaladp0081s0299.3.v1.1"/>
    <property type="gene ID" value="Kaladp0081s0299.v1.1"/>
</dbReference>
<keyword evidence="7 12" id="KW-1133">Transmembrane helix</keyword>
<proteinExistence type="inferred from homology"/>
<dbReference type="GO" id="GO:0004190">
    <property type="term" value="F:aspartic-type endopeptidase activity"/>
    <property type="evidence" value="ECO:0007669"/>
    <property type="project" value="UniProtKB-KW"/>
</dbReference>
<evidence type="ECO:0000259" key="13">
    <source>
        <dbReference type="PROSITE" id="PS51767"/>
    </source>
</evidence>
<dbReference type="PANTHER" id="PTHR13683:SF375">
    <property type="entry name" value="PEPTIDASE A1 DOMAIN-CONTAINING PROTEIN"/>
    <property type="match status" value="1"/>
</dbReference>
<feature type="domain" description="Peptidase A1" evidence="13">
    <location>
        <begin position="71"/>
        <end position="385"/>
    </location>
</feature>
<evidence type="ECO:0000256" key="1">
    <source>
        <dbReference type="ARBA" id="ARBA00007447"/>
    </source>
</evidence>
<reference evidence="14" key="1">
    <citation type="submission" date="2021-01" db="UniProtKB">
        <authorList>
            <consortium name="EnsemblPlants"/>
        </authorList>
    </citation>
    <scope>IDENTIFICATION</scope>
</reference>
<evidence type="ECO:0000256" key="7">
    <source>
        <dbReference type="ARBA" id="ARBA00022989"/>
    </source>
</evidence>
<dbReference type="InterPro" id="IPR034161">
    <property type="entry name" value="Pepsin-like_plant"/>
</dbReference>
<feature type="active site" evidence="11">
    <location>
        <position position="89"/>
    </location>
</feature>
<dbReference type="InterPro" id="IPR033121">
    <property type="entry name" value="PEPTIDASE_A1"/>
</dbReference>
<protein>
    <recommendedName>
        <fullName evidence="13">Peptidase A1 domain-containing protein</fullName>
    </recommendedName>
</protein>
<evidence type="ECO:0000256" key="11">
    <source>
        <dbReference type="PIRSR" id="PIRSR601461-1"/>
    </source>
</evidence>
<keyword evidence="15" id="KW-1185">Reference proteome</keyword>
<evidence type="ECO:0000256" key="10">
    <source>
        <dbReference type="ARBA" id="ARBA00046288"/>
    </source>
</evidence>
<evidence type="ECO:0000256" key="8">
    <source>
        <dbReference type="ARBA" id="ARBA00023136"/>
    </source>
</evidence>
<dbReference type="InterPro" id="IPR032799">
    <property type="entry name" value="TAXi_C"/>
</dbReference>
<name>A0A7N0URG2_KALFE</name>
<dbReference type="Proteomes" id="UP000594263">
    <property type="component" value="Unplaced"/>
</dbReference>
<keyword evidence="3 12" id="KW-0812">Transmembrane</keyword>
<dbReference type="Pfam" id="PF14541">
    <property type="entry name" value="TAXi_C"/>
    <property type="match status" value="1"/>
</dbReference>
<evidence type="ECO:0000256" key="5">
    <source>
        <dbReference type="ARBA" id="ARBA00022750"/>
    </source>
</evidence>
<dbReference type="InterPro" id="IPR001969">
    <property type="entry name" value="Aspartic_peptidase_AS"/>
</dbReference>
<evidence type="ECO:0000256" key="6">
    <source>
        <dbReference type="ARBA" id="ARBA00022801"/>
    </source>
</evidence>
<feature type="active site" evidence="11">
    <location>
        <position position="272"/>
    </location>
</feature>
<dbReference type="PROSITE" id="PS51767">
    <property type="entry name" value="PEPTIDASE_A1"/>
    <property type="match status" value="1"/>
</dbReference>
<evidence type="ECO:0000256" key="12">
    <source>
        <dbReference type="SAM" id="Phobius"/>
    </source>
</evidence>
<evidence type="ECO:0000313" key="14">
    <source>
        <dbReference type="EnsemblPlants" id="Kaladp0081s0299.3.v1.1"/>
    </source>
</evidence>
<dbReference type="Gramene" id="Kaladp0081s0299.1.v1.1">
    <property type="protein sequence ID" value="Kaladp0081s0299.1.v1.1"/>
    <property type="gene ID" value="Kaladp0081s0299.v1.1"/>
</dbReference>
<dbReference type="InterPro" id="IPR001461">
    <property type="entry name" value="Aspartic_peptidase_A1"/>
</dbReference>
<evidence type="ECO:0000313" key="15">
    <source>
        <dbReference type="Proteomes" id="UP000594263"/>
    </source>
</evidence>
<evidence type="ECO:0000256" key="9">
    <source>
        <dbReference type="ARBA" id="ARBA00023180"/>
    </source>
</evidence>
<keyword evidence="8 12" id="KW-0472">Membrane</keyword>